<dbReference type="EMBL" id="LAZR01002532">
    <property type="protein sequence ID" value="KKN28825.1"/>
    <property type="molecule type" value="Genomic_DNA"/>
</dbReference>
<reference evidence="2" key="1">
    <citation type="journal article" date="2015" name="Nature">
        <title>Complex archaea that bridge the gap between prokaryotes and eukaryotes.</title>
        <authorList>
            <person name="Spang A."/>
            <person name="Saw J.H."/>
            <person name="Jorgensen S.L."/>
            <person name="Zaremba-Niedzwiedzka K."/>
            <person name="Martijn J."/>
            <person name="Lind A.E."/>
            <person name="van Eijk R."/>
            <person name="Schleper C."/>
            <person name="Guy L."/>
            <person name="Ettema T.J."/>
        </authorList>
    </citation>
    <scope>NUCLEOTIDE SEQUENCE</scope>
</reference>
<keyword evidence="1" id="KW-0175">Coiled coil</keyword>
<comment type="caution">
    <text evidence="2">The sequence shown here is derived from an EMBL/GenBank/DDBJ whole genome shotgun (WGS) entry which is preliminary data.</text>
</comment>
<gene>
    <name evidence="2" type="ORF">LCGC14_0850340</name>
</gene>
<evidence type="ECO:0000313" key="2">
    <source>
        <dbReference type="EMBL" id="KKN28825.1"/>
    </source>
</evidence>
<sequence>MNLSSVYSEIKQLLSISDKCFDLEKIINYNFKPESDENKLEILGDILNFVNRFSIFQEIKPFMNSLYTCITRTLEIKPDSIYDIEPLLIRNAIMYFVQEHINYSKISQKDQVLKVLTESFEKLETQPLIMNLGLLIKPIYQDQEYLTQLYGNKEVQVTYQMNNNTEIQIKSEIDAWLKFQDVNLEKHEELKKRLLNELEMLLLKYNFSHNIEKSKKLQMEVLEMLTLRLTMASLMEHVPDDSFEPISIK</sequence>
<organism evidence="2">
    <name type="scientific">marine sediment metagenome</name>
    <dbReference type="NCBI Taxonomy" id="412755"/>
    <lineage>
        <taxon>unclassified sequences</taxon>
        <taxon>metagenomes</taxon>
        <taxon>ecological metagenomes</taxon>
    </lineage>
</organism>
<dbReference type="AlphaFoldDB" id="A0A0F9PAJ7"/>
<proteinExistence type="predicted"/>
<protein>
    <submittedName>
        <fullName evidence="2">Uncharacterized protein</fullName>
    </submittedName>
</protein>
<feature type="coiled-coil region" evidence="1">
    <location>
        <begin position="177"/>
        <end position="204"/>
    </location>
</feature>
<evidence type="ECO:0000256" key="1">
    <source>
        <dbReference type="SAM" id="Coils"/>
    </source>
</evidence>
<name>A0A0F9PAJ7_9ZZZZ</name>
<accession>A0A0F9PAJ7</accession>